<keyword evidence="1" id="KW-0812">Transmembrane</keyword>
<dbReference type="Proteomes" id="UP001233112">
    <property type="component" value="Chromosome"/>
</dbReference>
<evidence type="ECO:0000256" key="1">
    <source>
        <dbReference type="SAM" id="Phobius"/>
    </source>
</evidence>
<gene>
    <name evidence="2" type="ORF">LACPH_002735</name>
</gene>
<feature type="transmembrane region" description="Helical" evidence="1">
    <location>
        <begin position="47"/>
        <end position="67"/>
    </location>
</feature>
<dbReference type="RefSeq" id="WP_274785292.1">
    <property type="nucleotide sequence ID" value="NZ_CP132482.1"/>
</dbReference>
<keyword evidence="1" id="KW-1133">Transmembrane helix</keyword>
<proteinExistence type="predicted"/>
<organism evidence="2 3">
    <name type="scientific">Lacticaseibacillus parahuelsenbergensis</name>
    <dbReference type="NCBI Taxonomy" id="3068305"/>
    <lineage>
        <taxon>Bacteria</taxon>
        <taxon>Bacillati</taxon>
        <taxon>Bacillota</taxon>
        <taxon>Bacilli</taxon>
        <taxon>Lactobacillales</taxon>
        <taxon>Lactobacillaceae</taxon>
        <taxon>Lacticaseibacillus</taxon>
    </lineage>
</organism>
<protein>
    <submittedName>
        <fullName evidence="2">Uncharacterized protein</fullName>
    </submittedName>
</protein>
<dbReference type="PROSITE" id="PS51257">
    <property type="entry name" value="PROKAR_LIPOPROTEIN"/>
    <property type="match status" value="1"/>
</dbReference>
<sequence length="195" mass="22405">MQDTDKQVRLIPRWHILVVTILALISGVACLLSNYSHKDMIGTLIRFNFPVLISQSLLLIFFMWQILRCRPIAPLVGIRQQSERIQQYLILIIVSESLLYFVIYDASFMFSGIKPFINGSPLIGSLLLLLRFMLIAILAIVITAAYQHRHAGIILTLALLGNFGYHYLLEMKILLIMYSPIYDPVYRAIHHLYEG</sequence>
<evidence type="ECO:0000313" key="3">
    <source>
        <dbReference type="Proteomes" id="UP001233112"/>
    </source>
</evidence>
<evidence type="ECO:0000313" key="2">
    <source>
        <dbReference type="EMBL" id="WLV77951.1"/>
    </source>
</evidence>
<dbReference type="EMBL" id="CP132482">
    <property type="protein sequence ID" value="WLV77951.1"/>
    <property type="molecule type" value="Genomic_DNA"/>
</dbReference>
<feature type="transmembrane region" description="Helical" evidence="1">
    <location>
        <begin position="122"/>
        <end position="144"/>
    </location>
</feature>
<keyword evidence="1" id="KW-0472">Membrane</keyword>
<feature type="transmembrane region" description="Helical" evidence="1">
    <location>
        <begin position="14"/>
        <end position="35"/>
    </location>
</feature>
<feature type="transmembrane region" description="Helical" evidence="1">
    <location>
        <begin position="88"/>
        <end position="110"/>
    </location>
</feature>
<keyword evidence="3" id="KW-1185">Reference proteome</keyword>
<name>A0ABY9L2J9_9LACO</name>
<reference evidence="2 3" key="1">
    <citation type="submission" date="2023-08" db="EMBL/GenBank/DDBJ databases">
        <authorList>
            <person name="Buchebner-Jance M."/>
        </authorList>
    </citation>
    <scope>NUCLEOTIDE SEQUENCE [LARGE SCALE GENOMIC DNA]</scope>
    <source>
        <strain evidence="2 3">NCIMB 15471</strain>
    </source>
</reference>
<feature type="transmembrane region" description="Helical" evidence="1">
    <location>
        <begin position="151"/>
        <end position="169"/>
    </location>
</feature>
<accession>A0ABY9L2J9</accession>